<protein>
    <submittedName>
        <fullName evidence="2">Uncharacterized protein</fullName>
    </submittedName>
</protein>
<evidence type="ECO:0000256" key="1">
    <source>
        <dbReference type="SAM" id="Phobius"/>
    </source>
</evidence>
<keyword evidence="1" id="KW-0472">Membrane</keyword>
<keyword evidence="1" id="KW-1133">Transmembrane helix</keyword>
<proteinExistence type="predicted"/>
<dbReference type="Proteomes" id="UP000253846">
    <property type="component" value="Unassembled WGS sequence"/>
</dbReference>
<feature type="transmembrane region" description="Helical" evidence="1">
    <location>
        <begin position="31"/>
        <end position="49"/>
    </location>
</feature>
<keyword evidence="1" id="KW-0812">Transmembrane</keyword>
<evidence type="ECO:0000313" key="3">
    <source>
        <dbReference type="Proteomes" id="UP000253846"/>
    </source>
</evidence>
<feature type="transmembrane region" description="Helical" evidence="1">
    <location>
        <begin position="7"/>
        <end position="25"/>
    </location>
</feature>
<name>A0A336NFV8_BARGR</name>
<sequence>MDILYKVARLFLILVVFIPIYATFVKIFGGWSWKLSIITGLFVGILFFISDSLCRYFGLY</sequence>
<organism evidence="2 3">
    <name type="scientific">Bartonella grahamii</name>
    <dbReference type="NCBI Taxonomy" id="33045"/>
    <lineage>
        <taxon>Bacteria</taxon>
        <taxon>Pseudomonadati</taxon>
        <taxon>Pseudomonadota</taxon>
        <taxon>Alphaproteobacteria</taxon>
        <taxon>Hyphomicrobiales</taxon>
        <taxon>Bartonellaceae</taxon>
        <taxon>Bartonella</taxon>
    </lineage>
</organism>
<dbReference type="EMBL" id="UFTD01000001">
    <property type="protein sequence ID" value="SSZ39581.1"/>
    <property type="molecule type" value="Genomic_DNA"/>
</dbReference>
<reference evidence="2 3" key="1">
    <citation type="submission" date="2018-06" db="EMBL/GenBank/DDBJ databases">
        <authorList>
            <consortium name="Pathogen Informatics"/>
            <person name="Doyle S."/>
        </authorList>
    </citation>
    <scope>NUCLEOTIDE SEQUENCE [LARGE SCALE GENOMIC DNA]</scope>
    <source>
        <strain evidence="2 3">NCTC12860</strain>
    </source>
</reference>
<dbReference type="AlphaFoldDB" id="A0A336NFV8"/>
<gene>
    <name evidence="2" type="ORF">NCTC12860_00796</name>
</gene>
<evidence type="ECO:0000313" key="2">
    <source>
        <dbReference type="EMBL" id="SSZ39581.1"/>
    </source>
</evidence>
<accession>A0A336NFV8</accession>